<feature type="domain" description="HTH luxR-type" evidence="4">
    <location>
        <begin position="196"/>
        <end position="261"/>
    </location>
</feature>
<sequence length="276" mass="30222">MPGHRGHGLHARDYERMLDLIVAVLEHDDPGSLWYLISGHLVDTLGLNTVVFAVADPARGRGKAQGWAPRSLGRDVSDVVQRRVRQHHPLVSYLAARALRPVTASELCDDWRDSPWYSEARRDYGTTQQLGVPVPAGDGTLRGLVLGRAGDFTDHELAFAARIQPLLITADRHARELRRLREAASPQAAPAVFPAVAVPRHDLTPRELTVLGLLAEGLTAAGIAHRLAISPHTVNRHLEKVYRKLGTNNRVSTVLSAQQAGIVSRARIFSHPADRG</sequence>
<keyword evidence="1" id="KW-0805">Transcription regulation</keyword>
<dbReference type="SMART" id="SM00421">
    <property type="entry name" value="HTH_LUXR"/>
    <property type="match status" value="1"/>
</dbReference>
<gene>
    <name evidence="5" type="ORF">RM609_21150</name>
</gene>
<dbReference type="Pfam" id="PF00196">
    <property type="entry name" value="GerE"/>
    <property type="match status" value="1"/>
</dbReference>
<dbReference type="Gene3D" id="1.10.10.10">
    <property type="entry name" value="Winged helix-like DNA-binding domain superfamily/Winged helix DNA-binding domain"/>
    <property type="match status" value="1"/>
</dbReference>
<proteinExistence type="predicted"/>
<dbReference type="CDD" id="cd06170">
    <property type="entry name" value="LuxR_C_like"/>
    <property type="match status" value="1"/>
</dbReference>
<protein>
    <submittedName>
        <fullName evidence="5">LuxR C-terminal-related transcriptional regulator</fullName>
    </submittedName>
</protein>
<dbReference type="EMBL" id="JAVRFI010000014">
    <property type="protein sequence ID" value="MDT0451570.1"/>
    <property type="molecule type" value="Genomic_DNA"/>
</dbReference>
<organism evidence="5 6">
    <name type="scientific">Streptomyces hesseae</name>
    <dbReference type="NCBI Taxonomy" id="3075519"/>
    <lineage>
        <taxon>Bacteria</taxon>
        <taxon>Bacillati</taxon>
        <taxon>Actinomycetota</taxon>
        <taxon>Actinomycetes</taxon>
        <taxon>Kitasatosporales</taxon>
        <taxon>Streptomycetaceae</taxon>
        <taxon>Streptomyces</taxon>
    </lineage>
</organism>
<accession>A0ABU2SRS6</accession>
<evidence type="ECO:0000313" key="6">
    <source>
        <dbReference type="Proteomes" id="UP001180531"/>
    </source>
</evidence>
<keyword evidence="3" id="KW-0804">Transcription</keyword>
<evidence type="ECO:0000256" key="3">
    <source>
        <dbReference type="ARBA" id="ARBA00023163"/>
    </source>
</evidence>
<dbReference type="PRINTS" id="PR00038">
    <property type="entry name" value="HTHLUXR"/>
</dbReference>
<reference evidence="5" key="1">
    <citation type="submission" date="2024-05" db="EMBL/GenBank/DDBJ databases">
        <title>30 novel species of actinomycetes from the DSMZ collection.</title>
        <authorList>
            <person name="Nouioui I."/>
        </authorList>
    </citation>
    <scope>NUCLEOTIDE SEQUENCE</scope>
    <source>
        <strain evidence="5">DSM 40473</strain>
    </source>
</reference>
<dbReference type="PANTHER" id="PTHR44688">
    <property type="entry name" value="DNA-BINDING TRANSCRIPTIONAL ACTIVATOR DEVR_DOSR"/>
    <property type="match status" value="1"/>
</dbReference>
<evidence type="ECO:0000256" key="1">
    <source>
        <dbReference type="ARBA" id="ARBA00023015"/>
    </source>
</evidence>
<dbReference type="PANTHER" id="PTHR44688:SF16">
    <property type="entry name" value="DNA-BINDING TRANSCRIPTIONAL ACTIVATOR DEVR_DOSR"/>
    <property type="match status" value="1"/>
</dbReference>
<dbReference type="Gene3D" id="3.30.450.40">
    <property type="match status" value="1"/>
</dbReference>
<dbReference type="InterPro" id="IPR000792">
    <property type="entry name" value="Tscrpt_reg_LuxR_C"/>
</dbReference>
<evidence type="ECO:0000313" key="5">
    <source>
        <dbReference type="EMBL" id="MDT0451570.1"/>
    </source>
</evidence>
<evidence type="ECO:0000256" key="2">
    <source>
        <dbReference type="ARBA" id="ARBA00023125"/>
    </source>
</evidence>
<dbReference type="PROSITE" id="PS50043">
    <property type="entry name" value="HTH_LUXR_2"/>
    <property type="match status" value="1"/>
</dbReference>
<name>A0ABU2SRS6_9ACTN</name>
<dbReference type="InterPro" id="IPR016032">
    <property type="entry name" value="Sig_transdc_resp-reg_C-effctor"/>
</dbReference>
<dbReference type="InterPro" id="IPR029016">
    <property type="entry name" value="GAF-like_dom_sf"/>
</dbReference>
<evidence type="ECO:0000259" key="4">
    <source>
        <dbReference type="PROSITE" id="PS50043"/>
    </source>
</evidence>
<dbReference type="RefSeq" id="WP_311613061.1">
    <property type="nucleotide sequence ID" value="NZ_JAVRFI010000014.1"/>
</dbReference>
<comment type="caution">
    <text evidence="5">The sequence shown here is derived from an EMBL/GenBank/DDBJ whole genome shotgun (WGS) entry which is preliminary data.</text>
</comment>
<dbReference type="InterPro" id="IPR036388">
    <property type="entry name" value="WH-like_DNA-bd_sf"/>
</dbReference>
<dbReference type="Proteomes" id="UP001180531">
    <property type="component" value="Unassembled WGS sequence"/>
</dbReference>
<keyword evidence="2" id="KW-0238">DNA-binding</keyword>
<keyword evidence="6" id="KW-1185">Reference proteome</keyword>
<dbReference type="SUPFAM" id="SSF55781">
    <property type="entry name" value="GAF domain-like"/>
    <property type="match status" value="1"/>
</dbReference>
<dbReference type="SUPFAM" id="SSF46894">
    <property type="entry name" value="C-terminal effector domain of the bipartite response regulators"/>
    <property type="match status" value="1"/>
</dbReference>